<name>A0A4R9G7N2_9LEPT</name>
<dbReference type="AlphaFoldDB" id="A0A4R9G7N2"/>
<dbReference type="RefSeq" id="WP_135585679.1">
    <property type="nucleotide sequence ID" value="NZ_RQEP01000005.1"/>
</dbReference>
<evidence type="ECO:0000256" key="2">
    <source>
        <dbReference type="ARBA" id="ARBA00023125"/>
    </source>
</evidence>
<dbReference type="InterPro" id="IPR018060">
    <property type="entry name" value="HTH_AraC"/>
</dbReference>
<reference evidence="5" key="1">
    <citation type="journal article" date="2019" name="PLoS Negl. Trop. Dis.">
        <title>Revisiting the worldwide diversity of Leptospira species in the environment.</title>
        <authorList>
            <person name="Vincent A.T."/>
            <person name="Schiettekatte O."/>
            <person name="Bourhy P."/>
            <person name="Veyrier F.J."/>
            <person name="Picardeau M."/>
        </authorList>
    </citation>
    <scope>NUCLEOTIDE SEQUENCE [LARGE SCALE GENOMIC DNA]</scope>
    <source>
        <strain evidence="5">SSS9</strain>
    </source>
</reference>
<dbReference type="EMBL" id="RQEP01000005">
    <property type="protein sequence ID" value="TGK07632.1"/>
    <property type="molecule type" value="Genomic_DNA"/>
</dbReference>
<evidence type="ECO:0000256" key="1">
    <source>
        <dbReference type="ARBA" id="ARBA00023015"/>
    </source>
</evidence>
<evidence type="ECO:0000256" key="3">
    <source>
        <dbReference type="ARBA" id="ARBA00023163"/>
    </source>
</evidence>
<dbReference type="GO" id="GO:0043565">
    <property type="term" value="F:sequence-specific DNA binding"/>
    <property type="evidence" value="ECO:0007669"/>
    <property type="project" value="InterPro"/>
</dbReference>
<protein>
    <submittedName>
        <fullName evidence="5">AraC family transcriptional regulator</fullName>
    </submittedName>
</protein>
<dbReference type="PANTHER" id="PTHR46796">
    <property type="entry name" value="HTH-TYPE TRANSCRIPTIONAL ACTIVATOR RHAS-RELATED"/>
    <property type="match status" value="1"/>
</dbReference>
<dbReference type="Proteomes" id="UP000297453">
    <property type="component" value="Unassembled WGS sequence"/>
</dbReference>
<dbReference type="SMART" id="SM00342">
    <property type="entry name" value="HTH_ARAC"/>
    <property type="match status" value="1"/>
</dbReference>
<dbReference type="Gene3D" id="1.10.10.60">
    <property type="entry name" value="Homeodomain-like"/>
    <property type="match status" value="1"/>
</dbReference>
<proteinExistence type="predicted"/>
<evidence type="ECO:0000313" key="6">
    <source>
        <dbReference type="Proteomes" id="UP000297453"/>
    </source>
</evidence>
<sequence length="240" mass="27133">MKAFWDTRINSETYTVVPGENCVIGIQVRGRIHRVEGERSDPLRIAGITGILTGPRKFHSLQNTKSLLIQISPLLLSRRIAVPMSEIRDASLSLEDLFTKSEVSRLMEACEEANVSDLDASFVFEKFWKPKSLREDQDSYLSEAMQRIRASFGEIGIRSLAEDLGVSQSTLERGFKSRIGVNPKEFASLVRFRKALEHLGKTSNLTELAYGSGYYDQAHFIREFKKKTGVNPKKWSSLKS</sequence>
<gene>
    <name evidence="5" type="ORF">EHO59_05910</name>
</gene>
<dbReference type="PROSITE" id="PS01124">
    <property type="entry name" value="HTH_ARAC_FAMILY_2"/>
    <property type="match status" value="1"/>
</dbReference>
<dbReference type="InterPro" id="IPR050204">
    <property type="entry name" value="AraC_XylS_family_regulators"/>
</dbReference>
<comment type="caution">
    <text evidence="5">The sequence shown here is derived from an EMBL/GenBank/DDBJ whole genome shotgun (WGS) entry which is preliminary data.</text>
</comment>
<keyword evidence="6" id="KW-1185">Reference proteome</keyword>
<feature type="domain" description="HTH araC/xylS-type" evidence="4">
    <location>
        <begin position="142"/>
        <end position="238"/>
    </location>
</feature>
<dbReference type="PANTHER" id="PTHR46796:SF13">
    <property type="entry name" value="HTH-TYPE TRANSCRIPTIONAL ACTIVATOR RHAS"/>
    <property type="match status" value="1"/>
</dbReference>
<dbReference type="OrthoDB" id="323290at2"/>
<evidence type="ECO:0000259" key="4">
    <source>
        <dbReference type="PROSITE" id="PS01124"/>
    </source>
</evidence>
<evidence type="ECO:0000313" key="5">
    <source>
        <dbReference type="EMBL" id="TGK07632.1"/>
    </source>
</evidence>
<organism evidence="5 6">
    <name type="scientific">Leptospira semungkisensis</name>
    <dbReference type="NCBI Taxonomy" id="2484985"/>
    <lineage>
        <taxon>Bacteria</taxon>
        <taxon>Pseudomonadati</taxon>
        <taxon>Spirochaetota</taxon>
        <taxon>Spirochaetia</taxon>
        <taxon>Leptospirales</taxon>
        <taxon>Leptospiraceae</taxon>
        <taxon>Leptospira</taxon>
    </lineage>
</organism>
<dbReference type="InterPro" id="IPR009057">
    <property type="entry name" value="Homeodomain-like_sf"/>
</dbReference>
<dbReference type="Pfam" id="PF12833">
    <property type="entry name" value="HTH_18"/>
    <property type="match status" value="1"/>
</dbReference>
<accession>A0A4R9G7N2</accession>
<keyword evidence="3" id="KW-0804">Transcription</keyword>
<keyword evidence="2" id="KW-0238">DNA-binding</keyword>
<keyword evidence="1" id="KW-0805">Transcription regulation</keyword>
<dbReference type="GO" id="GO:0003700">
    <property type="term" value="F:DNA-binding transcription factor activity"/>
    <property type="evidence" value="ECO:0007669"/>
    <property type="project" value="InterPro"/>
</dbReference>
<dbReference type="SUPFAM" id="SSF46689">
    <property type="entry name" value="Homeodomain-like"/>
    <property type="match status" value="1"/>
</dbReference>